<accession>A0A242N1A1</accession>
<organism evidence="1 2">
    <name type="scientific">Caballeronia sordidicola</name>
    <name type="common">Burkholderia sordidicola</name>
    <dbReference type="NCBI Taxonomy" id="196367"/>
    <lineage>
        <taxon>Bacteria</taxon>
        <taxon>Pseudomonadati</taxon>
        <taxon>Pseudomonadota</taxon>
        <taxon>Betaproteobacteria</taxon>
        <taxon>Burkholderiales</taxon>
        <taxon>Burkholderiaceae</taxon>
        <taxon>Caballeronia</taxon>
    </lineage>
</organism>
<name>A0A242N1A1_CABSO</name>
<reference evidence="1 2" key="1">
    <citation type="submission" date="2017-03" db="EMBL/GenBank/DDBJ databases">
        <title>Genome analysis of strain PAMC 26510.</title>
        <authorList>
            <person name="Oh H.-M."/>
            <person name="Yang J.-A."/>
        </authorList>
    </citation>
    <scope>NUCLEOTIDE SEQUENCE [LARGE SCALE GENOMIC DNA]</scope>
    <source>
        <strain evidence="1 2">PAMC 26510</strain>
    </source>
</reference>
<gene>
    <name evidence="1" type="ORF">PAMC26510_09170</name>
</gene>
<dbReference type="AlphaFoldDB" id="A0A242N1A1"/>
<evidence type="ECO:0000313" key="1">
    <source>
        <dbReference type="EMBL" id="OTP77353.1"/>
    </source>
</evidence>
<comment type="caution">
    <text evidence="1">The sequence shown here is derived from an EMBL/GenBank/DDBJ whole genome shotgun (WGS) entry which is preliminary data.</text>
</comment>
<proteinExistence type="predicted"/>
<protein>
    <submittedName>
        <fullName evidence="1">Uncharacterized protein</fullName>
    </submittedName>
</protein>
<dbReference type="EMBL" id="NBTY01000053">
    <property type="protein sequence ID" value="OTP77353.1"/>
    <property type="molecule type" value="Genomic_DNA"/>
</dbReference>
<sequence>MVNPLLWLKLQRFSKAYARLVLAGRFLKADRHSNQQADGVNVDR</sequence>
<dbReference type="Proteomes" id="UP000194546">
    <property type="component" value="Unassembled WGS sequence"/>
</dbReference>
<evidence type="ECO:0000313" key="2">
    <source>
        <dbReference type="Proteomes" id="UP000194546"/>
    </source>
</evidence>